<evidence type="ECO:0000256" key="4">
    <source>
        <dbReference type="ARBA" id="ARBA00022840"/>
    </source>
</evidence>
<dbReference type="GO" id="GO:0004674">
    <property type="term" value="F:protein serine/threonine kinase activity"/>
    <property type="evidence" value="ECO:0007669"/>
    <property type="project" value="TreeGrafter"/>
</dbReference>
<name>D8PSF8_SCHCM</name>
<evidence type="ECO:0000313" key="8">
    <source>
        <dbReference type="Proteomes" id="UP000007431"/>
    </source>
</evidence>
<dbReference type="GO" id="GO:0005524">
    <property type="term" value="F:ATP binding"/>
    <property type="evidence" value="ECO:0007669"/>
    <property type="project" value="UniProtKB-KW"/>
</dbReference>
<dbReference type="Proteomes" id="UP000007431">
    <property type="component" value="Unassembled WGS sequence"/>
</dbReference>
<keyword evidence="4" id="KW-0067">ATP-binding</keyword>
<feature type="region of interest" description="Disordered" evidence="5">
    <location>
        <begin position="297"/>
        <end position="320"/>
    </location>
</feature>
<protein>
    <recommendedName>
        <fullName evidence="6">Protein kinase domain-containing protein</fullName>
    </recommendedName>
</protein>
<feature type="domain" description="Protein kinase" evidence="6">
    <location>
        <begin position="31"/>
        <end position="293"/>
    </location>
</feature>
<dbReference type="Gene3D" id="1.10.510.10">
    <property type="entry name" value="Transferase(Phosphotransferase) domain 1"/>
    <property type="match status" value="1"/>
</dbReference>
<reference evidence="7 8" key="1">
    <citation type="journal article" date="2010" name="Nat. Biotechnol.">
        <title>Genome sequence of the model mushroom Schizophyllum commune.</title>
        <authorList>
            <person name="Ohm R.A."/>
            <person name="de Jong J.F."/>
            <person name="Lugones L.G."/>
            <person name="Aerts A."/>
            <person name="Kothe E."/>
            <person name="Stajich J.E."/>
            <person name="de Vries R.P."/>
            <person name="Record E."/>
            <person name="Levasseur A."/>
            <person name="Baker S.E."/>
            <person name="Bartholomew K.A."/>
            <person name="Coutinho P.M."/>
            <person name="Erdmann S."/>
            <person name="Fowler T.J."/>
            <person name="Gathman A.C."/>
            <person name="Lombard V."/>
            <person name="Henrissat B."/>
            <person name="Knabe N."/>
            <person name="Kuees U."/>
            <person name="Lilly W.W."/>
            <person name="Lindquist E."/>
            <person name="Lucas S."/>
            <person name="Magnuson J.K."/>
            <person name="Piumi F."/>
            <person name="Raudaskoski M."/>
            <person name="Salamov A."/>
            <person name="Schmutz J."/>
            <person name="Schwarze F.W.M.R."/>
            <person name="vanKuyk P.A."/>
            <person name="Horton J.S."/>
            <person name="Grigoriev I.V."/>
            <person name="Woesten H.A.B."/>
        </authorList>
    </citation>
    <scope>NUCLEOTIDE SEQUENCE [LARGE SCALE GENOMIC DNA]</scope>
    <source>
        <strain evidence="8">H4-8 / FGSC 9210</strain>
    </source>
</reference>
<evidence type="ECO:0000256" key="3">
    <source>
        <dbReference type="ARBA" id="ARBA00022777"/>
    </source>
</evidence>
<evidence type="ECO:0000256" key="5">
    <source>
        <dbReference type="SAM" id="MobiDB-lite"/>
    </source>
</evidence>
<dbReference type="PROSITE" id="PS50011">
    <property type="entry name" value="PROTEIN_KINASE_DOM"/>
    <property type="match status" value="1"/>
</dbReference>
<dbReference type="AlphaFoldDB" id="D8PSF8"/>
<dbReference type="SMART" id="SM00220">
    <property type="entry name" value="S_TKc"/>
    <property type="match status" value="1"/>
</dbReference>
<accession>D8PSF8</accession>
<dbReference type="InterPro" id="IPR011009">
    <property type="entry name" value="Kinase-like_dom_sf"/>
</dbReference>
<evidence type="ECO:0000313" key="7">
    <source>
        <dbReference type="EMBL" id="EFJ03940.1"/>
    </source>
</evidence>
<keyword evidence="2" id="KW-0547">Nucleotide-binding</keyword>
<evidence type="ECO:0000256" key="1">
    <source>
        <dbReference type="ARBA" id="ARBA00022679"/>
    </source>
</evidence>
<dbReference type="HOGENOM" id="CLU_750389_0_0_1"/>
<proteinExistence type="predicted"/>
<dbReference type="InterPro" id="IPR000719">
    <property type="entry name" value="Prot_kinase_dom"/>
</dbReference>
<dbReference type="PANTHER" id="PTHR43289:SF6">
    <property type="entry name" value="SERINE_THREONINE-PROTEIN KINASE NEKL-3"/>
    <property type="match status" value="1"/>
</dbReference>
<dbReference type="EMBL" id="GL377302">
    <property type="protein sequence ID" value="EFJ03940.1"/>
    <property type="molecule type" value="Genomic_DNA"/>
</dbReference>
<dbReference type="VEuPathDB" id="FungiDB:SCHCODRAFT_02610226"/>
<keyword evidence="3" id="KW-0418">Kinase</keyword>
<keyword evidence="1" id="KW-0808">Transferase</keyword>
<keyword evidence="8" id="KW-1185">Reference proteome</keyword>
<dbReference type="SUPFAM" id="SSF56112">
    <property type="entry name" value="Protein kinase-like (PK-like)"/>
    <property type="match status" value="1"/>
</dbReference>
<gene>
    <name evidence="7" type="ORF">SCHCODRAFT_231712</name>
</gene>
<dbReference type="InParanoid" id="D8PSF8"/>
<organism evidence="8">
    <name type="scientific">Schizophyllum commune (strain H4-8 / FGSC 9210)</name>
    <name type="common">Split gill fungus</name>
    <dbReference type="NCBI Taxonomy" id="578458"/>
    <lineage>
        <taxon>Eukaryota</taxon>
        <taxon>Fungi</taxon>
        <taxon>Dikarya</taxon>
        <taxon>Basidiomycota</taxon>
        <taxon>Agaricomycotina</taxon>
        <taxon>Agaricomycetes</taxon>
        <taxon>Agaricomycetidae</taxon>
        <taxon>Agaricales</taxon>
        <taxon>Schizophyllaceae</taxon>
        <taxon>Schizophyllum</taxon>
    </lineage>
</organism>
<sequence length="369" mass="41951">MPPEKDDWTQPRLDSDGPDDKIWQGWEPVLARYGYALTTWPFRLLIKNKHRQGKRTSDGAFVVIKFVLWRKYRTEVDVVRRLLSGKMRLPELNRFPYLDVIDVPMEEEGGASLVISEVCAEEDAWWDLKNPRDILRGVCQLAECVHFLHENGIAHCDIWHPNVVIRLPLQRPLRWVLIDFNSAVVAEEGTPPPTITPLHHTGSRLEAPEFYAPFWTQIDPFAYDVFCLCHLMEILMEGSLQHVDLPRYSLIVSQDKEIPIPPGLRTLVNEMIDEDPSSRPSSASMLERLHIEVEALDQGEDPGPGDAHSNMLAHSQRARAKPNAAPHSLLTYLHEHKKYDQAVYILADDAHASVPIPALEPAAALNCVQ</sequence>
<dbReference type="STRING" id="578458.D8PSF8"/>
<evidence type="ECO:0000256" key="2">
    <source>
        <dbReference type="ARBA" id="ARBA00022741"/>
    </source>
</evidence>
<dbReference type="PANTHER" id="PTHR43289">
    <property type="entry name" value="MITOGEN-ACTIVATED PROTEIN KINASE KINASE KINASE 20-RELATED"/>
    <property type="match status" value="1"/>
</dbReference>
<evidence type="ECO:0000259" key="6">
    <source>
        <dbReference type="PROSITE" id="PS50011"/>
    </source>
</evidence>